<dbReference type="Proteomes" id="UP000179807">
    <property type="component" value="Unassembled WGS sequence"/>
</dbReference>
<comment type="caution">
    <text evidence="2">The sequence shown here is derived from an EMBL/GenBank/DDBJ whole genome shotgun (WGS) entry which is preliminary data.</text>
</comment>
<dbReference type="EMBL" id="MLAK01000934">
    <property type="protein sequence ID" value="OHT00889.1"/>
    <property type="molecule type" value="Genomic_DNA"/>
</dbReference>
<evidence type="ECO:0008006" key="4">
    <source>
        <dbReference type="Google" id="ProtNLM"/>
    </source>
</evidence>
<feature type="transmembrane region" description="Helical" evidence="1">
    <location>
        <begin position="192"/>
        <end position="219"/>
    </location>
</feature>
<name>A0A1J4JP38_9EUKA</name>
<reference evidence="2" key="1">
    <citation type="submission" date="2016-10" db="EMBL/GenBank/DDBJ databases">
        <authorList>
            <person name="Benchimol M."/>
            <person name="Almeida L.G."/>
            <person name="Vasconcelos A.T."/>
            <person name="Perreira-Neves A."/>
            <person name="Rosa I.A."/>
            <person name="Tasca T."/>
            <person name="Bogo M.R."/>
            <person name="de Souza W."/>
        </authorList>
    </citation>
    <scope>NUCLEOTIDE SEQUENCE [LARGE SCALE GENOMIC DNA]</scope>
    <source>
        <strain evidence="2">K</strain>
    </source>
</reference>
<keyword evidence="1" id="KW-1133">Transmembrane helix</keyword>
<dbReference type="GeneID" id="94843129"/>
<accession>A0A1J4JP38</accession>
<dbReference type="VEuPathDB" id="TrichDB:TRFO_32315"/>
<protein>
    <recommendedName>
        <fullName evidence="4">Transmembrane protein</fullName>
    </recommendedName>
</protein>
<keyword evidence="3" id="KW-1185">Reference proteome</keyword>
<sequence length="278" mass="33093">MDRYEMKDSQKPKIIGNKDDIWQEEEDPYQYSELYYQKRKKRNITRIIKIQDVIDQDYVSISSIRKDHSYVSYKQHGVSTSADKTNSSPNRTYDEFDYHLNPKYQFKHSDEKIHRNSKIDDLNRTRYCSQSEISRPKDYCMESMNSHQIPQAVSNHNNFVTNPNLNCSLDDVENIRQYTNQTQSNTLEDMNLFTIFISIVSTFLLAILYLFTTLFGLIFFNPVSFYLIVILLSFYLSLYISRALFADSFRQSIVDFCDTLYFKIDAFLFKHLVQKMHM</sequence>
<evidence type="ECO:0000313" key="2">
    <source>
        <dbReference type="EMBL" id="OHT00889.1"/>
    </source>
</evidence>
<organism evidence="2 3">
    <name type="scientific">Tritrichomonas foetus</name>
    <dbReference type="NCBI Taxonomy" id="1144522"/>
    <lineage>
        <taxon>Eukaryota</taxon>
        <taxon>Metamonada</taxon>
        <taxon>Parabasalia</taxon>
        <taxon>Tritrichomonadida</taxon>
        <taxon>Tritrichomonadidae</taxon>
        <taxon>Tritrichomonas</taxon>
    </lineage>
</organism>
<dbReference type="AlphaFoldDB" id="A0A1J4JP38"/>
<keyword evidence="1" id="KW-0472">Membrane</keyword>
<evidence type="ECO:0000256" key="1">
    <source>
        <dbReference type="SAM" id="Phobius"/>
    </source>
</evidence>
<feature type="transmembrane region" description="Helical" evidence="1">
    <location>
        <begin position="225"/>
        <end position="245"/>
    </location>
</feature>
<dbReference type="RefSeq" id="XP_068354025.1">
    <property type="nucleotide sequence ID" value="XM_068508425.1"/>
</dbReference>
<proteinExistence type="predicted"/>
<gene>
    <name evidence="2" type="ORF">TRFO_32315</name>
</gene>
<evidence type="ECO:0000313" key="3">
    <source>
        <dbReference type="Proteomes" id="UP000179807"/>
    </source>
</evidence>
<keyword evidence="1" id="KW-0812">Transmembrane</keyword>